<name>A0ABD0QJK6_CIRMR</name>
<dbReference type="Proteomes" id="UP001529510">
    <property type="component" value="Unassembled WGS sequence"/>
</dbReference>
<evidence type="ECO:0000313" key="3">
    <source>
        <dbReference type="EMBL" id="KAL0186414.1"/>
    </source>
</evidence>
<organism evidence="3 4">
    <name type="scientific">Cirrhinus mrigala</name>
    <name type="common">Mrigala</name>
    <dbReference type="NCBI Taxonomy" id="683832"/>
    <lineage>
        <taxon>Eukaryota</taxon>
        <taxon>Metazoa</taxon>
        <taxon>Chordata</taxon>
        <taxon>Craniata</taxon>
        <taxon>Vertebrata</taxon>
        <taxon>Euteleostomi</taxon>
        <taxon>Actinopterygii</taxon>
        <taxon>Neopterygii</taxon>
        <taxon>Teleostei</taxon>
        <taxon>Ostariophysi</taxon>
        <taxon>Cypriniformes</taxon>
        <taxon>Cyprinidae</taxon>
        <taxon>Labeoninae</taxon>
        <taxon>Labeonini</taxon>
        <taxon>Cirrhinus</taxon>
    </lineage>
</organism>
<dbReference type="GO" id="GO:0005634">
    <property type="term" value="C:nucleus"/>
    <property type="evidence" value="ECO:0007669"/>
    <property type="project" value="UniProtKB-SubCell"/>
</dbReference>
<dbReference type="AlphaFoldDB" id="A0ABD0QJK6"/>
<gene>
    <name evidence="3" type="ORF">M9458_018084</name>
</gene>
<comment type="subcellular location">
    <subcellularLocation>
        <location evidence="1">Nucleus</location>
    </subcellularLocation>
</comment>
<dbReference type="PANTHER" id="PTHR15502:SF7">
    <property type="entry name" value="CALCINEURIN-BINDING PROTEIN CABIN-1"/>
    <property type="match status" value="1"/>
</dbReference>
<dbReference type="InterPro" id="IPR011990">
    <property type="entry name" value="TPR-like_helical_dom_sf"/>
</dbReference>
<sequence length="60" mass="6816">AVMLDSTDVNMWYKMGKLALRKASMPLARHAFEVGLRCNPDHWPCLDSLITVLYALSDYS</sequence>
<reference evidence="3 4" key="1">
    <citation type="submission" date="2024-05" db="EMBL/GenBank/DDBJ databases">
        <title>Genome sequencing and assembly of Indian major carp, Cirrhinus mrigala (Hamilton, 1822).</title>
        <authorList>
            <person name="Mohindra V."/>
            <person name="Chowdhury L.M."/>
            <person name="Lal K."/>
            <person name="Jena J.K."/>
        </authorList>
    </citation>
    <scope>NUCLEOTIDE SEQUENCE [LARGE SCALE GENOMIC DNA]</scope>
    <source>
        <strain evidence="3">CM1030</strain>
        <tissue evidence="3">Blood</tissue>
    </source>
</reference>
<keyword evidence="4" id="KW-1185">Reference proteome</keyword>
<dbReference type="EMBL" id="JAMKFB020000008">
    <property type="protein sequence ID" value="KAL0186414.1"/>
    <property type="molecule type" value="Genomic_DNA"/>
</dbReference>
<comment type="caution">
    <text evidence="3">The sequence shown here is derived from an EMBL/GenBank/DDBJ whole genome shotgun (WGS) entry which is preliminary data.</text>
</comment>
<dbReference type="SUPFAM" id="SSF48452">
    <property type="entry name" value="TPR-like"/>
    <property type="match status" value="1"/>
</dbReference>
<evidence type="ECO:0000256" key="2">
    <source>
        <dbReference type="ARBA" id="ARBA00023242"/>
    </source>
</evidence>
<evidence type="ECO:0000256" key="1">
    <source>
        <dbReference type="ARBA" id="ARBA00004123"/>
    </source>
</evidence>
<feature type="non-terminal residue" evidence="3">
    <location>
        <position position="60"/>
    </location>
</feature>
<protein>
    <submittedName>
        <fullName evidence="3">Uncharacterized protein</fullName>
    </submittedName>
</protein>
<accession>A0ABD0QJK6</accession>
<proteinExistence type="predicted"/>
<evidence type="ECO:0000313" key="4">
    <source>
        <dbReference type="Proteomes" id="UP001529510"/>
    </source>
</evidence>
<dbReference type="PANTHER" id="PTHR15502">
    <property type="entry name" value="CALCINEURIN-BINDING PROTEIN CABIN 1-RELATED"/>
    <property type="match status" value="1"/>
</dbReference>
<keyword evidence="2" id="KW-0539">Nucleus</keyword>
<dbReference type="InterPro" id="IPR033053">
    <property type="entry name" value="Hir3/CABIN1"/>
</dbReference>
<feature type="non-terminal residue" evidence="3">
    <location>
        <position position="1"/>
    </location>
</feature>